<dbReference type="STRING" id="1888891.DSOL_1051"/>
<reference evidence="1 2" key="1">
    <citation type="submission" date="2016-09" db="EMBL/GenBank/DDBJ databases">
        <title>Complete genome of Desulfosporosinus sp. OL.</title>
        <authorList>
            <person name="Mardanov A."/>
            <person name="Beletsky A."/>
            <person name="Panova A."/>
            <person name="Karnachuk O."/>
            <person name="Ravin N."/>
        </authorList>
    </citation>
    <scope>NUCLEOTIDE SEQUENCE [LARGE SCALE GENOMIC DNA]</scope>
    <source>
        <strain evidence="1 2">OL</strain>
    </source>
</reference>
<name>A0A1Q8R0M3_9FIRM</name>
<dbReference type="EMBL" id="MLBF01000005">
    <property type="protein sequence ID" value="OLN32940.1"/>
    <property type="molecule type" value="Genomic_DNA"/>
</dbReference>
<proteinExistence type="predicted"/>
<evidence type="ECO:0000313" key="2">
    <source>
        <dbReference type="Proteomes" id="UP000186102"/>
    </source>
</evidence>
<dbReference type="AlphaFoldDB" id="A0A1Q8R0M3"/>
<organism evidence="1 2">
    <name type="scientific">Desulfosporosinus metallidurans</name>
    <dbReference type="NCBI Taxonomy" id="1888891"/>
    <lineage>
        <taxon>Bacteria</taxon>
        <taxon>Bacillati</taxon>
        <taxon>Bacillota</taxon>
        <taxon>Clostridia</taxon>
        <taxon>Eubacteriales</taxon>
        <taxon>Desulfitobacteriaceae</taxon>
        <taxon>Desulfosporosinus</taxon>
    </lineage>
</organism>
<dbReference type="RefSeq" id="WP_075363813.1">
    <property type="nucleotide sequence ID" value="NZ_MLBF01000005.1"/>
</dbReference>
<accession>A0A1Q8R0M3</accession>
<dbReference type="Pfam" id="PF10865">
    <property type="entry name" value="DUF2703"/>
    <property type="match status" value="1"/>
</dbReference>
<dbReference type="Proteomes" id="UP000186102">
    <property type="component" value="Unassembled WGS sequence"/>
</dbReference>
<evidence type="ECO:0008006" key="3">
    <source>
        <dbReference type="Google" id="ProtNLM"/>
    </source>
</evidence>
<evidence type="ECO:0000313" key="1">
    <source>
        <dbReference type="EMBL" id="OLN32940.1"/>
    </source>
</evidence>
<dbReference type="OrthoDB" id="9809963at2"/>
<sequence>MKTLKIEWQHLDVAGDTCNRCYDTGENLNQEVKRLNRALQPQGIEVEWFETKLDDTQIPQSNVILFNGIPIEEILKIEVSENYCDSCTVLLGNKTYCRTITFEGNEYEDIPAKAIRQAALKVLGIVETTTVPAGNSGCGCNSGDCC</sequence>
<gene>
    <name evidence="1" type="ORF">DSOL_1051</name>
</gene>
<keyword evidence="2" id="KW-1185">Reference proteome</keyword>
<protein>
    <recommendedName>
        <fullName evidence="3">DUF2703 domain-containing protein</fullName>
    </recommendedName>
</protein>
<comment type="caution">
    <text evidence="1">The sequence shown here is derived from an EMBL/GenBank/DDBJ whole genome shotgun (WGS) entry which is preliminary data.</text>
</comment>
<dbReference type="InterPro" id="IPR021219">
    <property type="entry name" value="DUF2703"/>
</dbReference>